<dbReference type="eggNOG" id="KOG4002">
    <property type="taxonomic scope" value="Eukaryota"/>
</dbReference>
<name>Q6BSV9_DEBHA</name>
<evidence type="ECO:0000313" key="7">
    <source>
        <dbReference type="Proteomes" id="UP000000599"/>
    </source>
</evidence>
<dbReference type="OMA" id="PQFYWFL"/>
<protein>
    <submittedName>
        <fullName evidence="6">DEHA2D05610p</fullName>
    </submittedName>
</protein>
<dbReference type="InterPro" id="IPR005344">
    <property type="entry name" value="TMEM33/Pom33"/>
</dbReference>
<dbReference type="GeneID" id="2901380"/>
<evidence type="ECO:0000313" key="6">
    <source>
        <dbReference type="EMBL" id="CAG86853.2"/>
    </source>
</evidence>
<keyword evidence="3" id="KW-0812">Transmembrane</keyword>
<evidence type="ECO:0000256" key="3">
    <source>
        <dbReference type="ARBA" id="ARBA00022692"/>
    </source>
</evidence>
<dbReference type="OrthoDB" id="5581259at2759"/>
<evidence type="ECO:0000256" key="4">
    <source>
        <dbReference type="ARBA" id="ARBA00022989"/>
    </source>
</evidence>
<dbReference type="FunCoup" id="Q6BSV9">
    <property type="interactions" value="90"/>
</dbReference>
<reference evidence="6 7" key="1">
    <citation type="journal article" date="2004" name="Nature">
        <title>Genome evolution in yeasts.</title>
        <authorList>
            <consortium name="Genolevures"/>
            <person name="Dujon B."/>
            <person name="Sherman D."/>
            <person name="Fischer G."/>
            <person name="Durrens P."/>
            <person name="Casaregola S."/>
            <person name="Lafontaine I."/>
            <person name="de Montigny J."/>
            <person name="Marck C."/>
            <person name="Neuveglise C."/>
            <person name="Talla E."/>
            <person name="Goffard N."/>
            <person name="Frangeul L."/>
            <person name="Aigle M."/>
            <person name="Anthouard V."/>
            <person name="Babour A."/>
            <person name="Barbe V."/>
            <person name="Barnay S."/>
            <person name="Blanchin S."/>
            <person name="Beckerich J.M."/>
            <person name="Beyne E."/>
            <person name="Bleykasten C."/>
            <person name="Boisrame A."/>
            <person name="Boyer J."/>
            <person name="Cattolico L."/>
            <person name="Confanioleri F."/>
            <person name="de Daruvar A."/>
            <person name="Despons L."/>
            <person name="Fabre E."/>
            <person name="Fairhead C."/>
            <person name="Ferry-Dumazet H."/>
            <person name="Groppi A."/>
            <person name="Hantraye F."/>
            <person name="Hennequin C."/>
            <person name="Jauniaux N."/>
            <person name="Joyet P."/>
            <person name="Kachouri R."/>
            <person name="Kerrest A."/>
            <person name="Koszul R."/>
            <person name="Lemaire M."/>
            <person name="Lesur I."/>
            <person name="Ma L."/>
            <person name="Muller H."/>
            <person name="Nicaud J.M."/>
            <person name="Nikolski M."/>
            <person name="Oztas S."/>
            <person name="Ozier-Kalogeropoulos O."/>
            <person name="Pellenz S."/>
            <person name="Potier S."/>
            <person name="Richard G.F."/>
            <person name="Straub M.L."/>
            <person name="Suleau A."/>
            <person name="Swennene D."/>
            <person name="Tekaia F."/>
            <person name="Wesolowski-Louvel M."/>
            <person name="Westhof E."/>
            <person name="Wirth B."/>
            <person name="Zeniou-Meyer M."/>
            <person name="Zivanovic I."/>
            <person name="Bolotin-Fukuhara M."/>
            <person name="Thierry A."/>
            <person name="Bouchier C."/>
            <person name="Caudron B."/>
            <person name="Scarpelli C."/>
            <person name="Gaillardin C."/>
            <person name="Weissenbach J."/>
            <person name="Wincker P."/>
            <person name="Souciet J.L."/>
        </authorList>
    </citation>
    <scope>NUCLEOTIDE SEQUENCE [LARGE SCALE GENOMIC DNA]</scope>
    <source>
        <strain evidence="7">ATCC 36239 / CBS 767 / BCRC 21394 / JCM 1990 / NBRC 0083 / IGC 2968</strain>
    </source>
</reference>
<accession>Q6BSV9</accession>
<dbReference type="GO" id="GO:0016020">
    <property type="term" value="C:membrane"/>
    <property type="evidence" value="ECO:0007669"/>
    <property type="project" value="UniProtKB-SubCell"/>
</dbReference>
<sequence length="285" mass="32312">MSEKQNKVQAKSFGQTIATLASSKQFYWFVGHVLEIIFFILNMVSSFFSRSAKYYNCALVAVLFTYGIVIKQIHFKNSGIFGIGKVARDRELRARLVRDDNVQYFLLALVFLLSSGTIGGVAGGLYSFTIFSIFHVLTYFQTNLLGSMPLNKLQQQNWNAKINHFTSTYNQQALLMAANAEFLLLSGFLFTIPLMFVQIFRIPLFVVVNTSVFAAVVVFLKLRYISNRYTQEIVSQWDMKINQVLLSGKLPSSLSEYYNIRLKGLIQKLTDPIQLPAVASVKKSN</sequence>
<evidence type="ECO:0000256" key="2">
    <source>
        <dbReference type="ARBA" id="ARBA00007322"/>
    </source>
</evidence>
<gene>
    <name evidence="6" type="ordered locus">DEHA2D05610g</name>
</gene>
<dbReference type="InterPro" id="IPR051645">
    <property type="entry name" value="PER33/POM33_regulator"/>
</dbReference>
<keyword evidence="4" id="KW-1133">Transmembrane helix</keyword>
<dbReference type="PANTHER" id="PTHR12703">
    <property type="entry name" value="TRANSMEMBRANE PROTEIN 33"/>
    <property type="match status" value="1"/>
</dbReference>
<dbReference type="AlphaFoldDB" id="Q6BSV9"/>
<evidence type="ECO:0000256" key="5">
    <source>
        <dbReference type="ARBA" id="ARBA00023136"/>
    </source>
</evidence>
<dbReference type="GO" id="GO:0005783">
    <property type="term" value="C:endoplasmic reticulum"/>
    <property type="evidence" value="ECO:0007669"/>
    <property type="project" value="TreeGrafter"/>
</dbReference>
<dbReference type="EMBL" id="CR382136">
    <property type="protein sequence ID" value="CAG86853.2"/>
    <property type="molecule type" value="Genomic_DNA"/>
</dbReference>
<dbReference type="KEGG" id="dha:DEHA2D05610g"/>
<organism evidence="6 7">
    <name type="scientific">Debaryomyces hansenii (strain ATCC 36239 / CBS 767 / BCRC 21394 / JCM 1990 / NBRC 0083 / IGC 2968)</name>
    <name type="common">Yeast</name>
    <name type="synonym">Torulaspora hansenii</name>
    <dbReference type="NCBI Taxonomy" id="284592"/>
    <lineage>
        <taxon>Eukaryota</taxon>
        <taxon>Fungi</taxon>
        <taxon>Dikarya</taxon>
        <taxon>Ascomycota</taxon>
        <taxon>Saccharomycotina</taxon>
        <taxon>Pichiomycetes</taxon>
        <taxon>Debaryomycetaceae</taxon>
        <taxon>Debaryomyces</taxon>
    </lineage>
</organism>
<comment type="subcellular location">
    <subcellularLocation>
        <location evidence="1">Membrane</location>
        <topology evidence="1">Multi-pass membrane protein</topology>
    </subcellularLocation>
</comment>
<dbReference type="InParanoid" id="Q6BSV9"/>
<dbReference type="VEuPathDB" id="FungiDB:DEHA2D05610g"/>
<proteinExistence type="inferred from homology"/>
<comment type="similarity">
    <text evidence="2">Belongs to the PER33/POM33 family.</text>
</comment>
<keyword evidence="5" id="KW-0472">Membrane</keyword>
<dbReference type="PANTHER" id="PTHR12703:SF4">
    <property type="entry name" value="TRANSMEMBRANE PROTEIN 33"/>
    <property type="match status" value="1"/>
</dbReference>
<keyword evidence="7" id="KW-1185">Reference proteome</keyword>
<dbReference type="GO" id="GO:0061024">
    <property type="term" value="P:membrane organization"/>
    <property type="evidence" value="ECO:0007669"/>
    <property type="project" value="TreeGrafter"/>
</dbReference>
<dbReference type="Proteomes" id="UP000000599">
    <property type="component" value="Chromosome D"/>
</dbReference>
<evidence type="ECO:0000256" key="1">
    <source>
        <dbReference type="ARBA" id="ARBA00004141"/>
    </source>
</evidence>
<dbReference type="Pfam" id="PF03661">
    <property type="entry name" value="TMEM33_Pom33"/>
    <property type="match status" value="1"/>
</dbReference>
<dbReference type="GO" id="GO:0071786">
    <property type="term" value="P:endoplasmic reticulum tubular network organization"/>
    <property type="evidence" value="ECO:0007669"/>
    <property type="project" value="TreeGrafter"/>
</dbReference>
<dbReference type="HOGENOM" id="CLU_065417_3_0_1"/>
<dbReference type="RefSeq" id="XP_458711.2">
    <property type="nucleotide sequence ID" value="XM_458711.1"/>
</dbReference>